<evidence type="ECO:0000256" key="16">
    <source>
        <dbReference type="ARBA" id="ARBA00040269"/>
    </source>
</evidence>
<dbReference type="GO" id="GO:0061700">
    <property type="term" value="C:GATOR2 complex"/>
    <property type="evidence" value="ECO:0007669"/>
    <property type="project" value="TreeGrafter"/>
</dbReference>
<evidence type="ECO:0000313" key="20">
    <source>
        <dbReference type="Ensembl" id="ENSAMXP00000039563.1"/>
    </source>
</evidence>
<evidence type="ECO:0000256" key="17">
    <source>
        <dbReference type="ARBA" id="ARBA00046230"/>
    </source>
</evidence>
<keyword evidence="15" id="KW-0458">Lysosome</keyword>
<dbReference type="RefSeq" id="XP_007256877.2">
    <property type="nucleotide sequence ID" value="XM_007256815.4"/>
</dbReference>
<dbReference type="GO" id="GO:1904263">
    <property type="term" value="P:positive regulation of TORC1 signaling"/>
    <property type="evidence" value="ECO:0007669"/>
    <property type="project" value="TreeGrafter"/>
</dbReference>
<evidence type="ECO:0000256" key="11">
    <source>
        <dbReference type="ARBA" id="ARBA00022786"/>
    </source>
</evidence>
<dbReference type="GO" id="GO:0061630">
    <property type="term" value="F:ubiquitin protein ligase activity"/>
    <property type="evidence" value="ECO:0007669"/>
    <property type="project" value="UniProtKB-EC"/>
</dbReference>
<feature type="repeat" description="WD" evidence="18">
    <location>
        <begin position="197"/>
        <end position="239"/>
    </location>
</feature>
<accession>A0A3B1JBF1</accession>
<reference evidence="21" key="1">
    <citation type="submission" date="2013-03" db="EMBL/GenBank/DDBJ databases">
        <authorList>
            <person name="Jeffery W."/>
            <person name="Warren W."/>
            <person name="Wilson R.K."/>
        </authorList>
    </citation>
    <scope>NUCLEOTIDE SEQUENCE</scope>
    <source>
        <strain evidence="21">female</strain>
    </source>
</reference>
<dbReference type="InterPro" id="IPR015943">
    <property type="entry name" value="WD40/YVTN_repeat-like_dom_sf"/>
</dbReference>
<reference evidence="20" key="4">
    <citation type="submission" date="2025-09" db="UniProtKB">
        <authorList>
            <consortium name="Ensembl"/>
        </authorList>
    </citation>
    <scope>IDENTIFICATION</scope>
</reference>
<feature type="repeat" description="WD" evidence="18">
    <location>
        <begin position="110"/>
        <end position="152"/>
    </location>
</feature>
<dbReference type="InterPro" id="IPR036322">
    <property type="entry name" value="WD40_repeat_dom_sf"/>
</dbReference>
<evidence type="ECO:0000256" key="2">
    <source>
        <dbReference type="ARBA" id="ARBA00004656"/>
    </source>
</evidence>
<comment type="catalytic activity">
    <reaction evidence="1">
        <text>S-ubiquitinyl-[E2 ubiquitin-conjugating enzyme]-L-cysteine + [acceptor protein]-L-lysine = [E2 ubiquitin-conjugating enzyme]-L-cysteine + N(6)-ubiquitinyl-[acceptor protein]-L-lysine.</text>
        <dbReference type="EC" id="2.3.2.27"/>
    </reaction>
</comment>
<comment type="subcellular location">
    <subcellularLocation>
        <location evidence="2">Lysosome membrane</location>
    </subcellularLocation>
</comment>
<proteinExistence type="inferred from homology"/>
<dbReference type="RefSeq" id="XP_022529804.1">
    <property type="nucleotide sequence ID" value="XM_022674083.2"/>
</dbReference>
<dbReference type="InterPro" id="IPR001680">
    <property type="entry name" value="WD40_rpt"/>
</dbReference>
<keyword evidence="11" id="KW-0833">Ubl conjugation pathway</keyword>
<keyword evidence="21" id="KW-1185">Reference proteome</keyword>
<dbReference type="FunFam" id="2.130.10.10:FF:000106">
    <property type="entry name" value="WD repeat domain 24"/>
    <property type="match status" value="1"/>
</dbReference>
<dbReference type="GeneTree" id="ENSGT00940000159396"/>
<evidence type="ECO:0000256" key="9">
    <source>
        <dbReference type="ARBA" id="ARBA00022737"/>
    </source>
</evidence>
<dbReference type="KEGG" id="amex:103027339"/>
<dbReference type="SUPFAM" id="SSF50978">
    <property type="entry name" value="WD40 repeat-like"/>
    <property type="match status" value="1"/>
</dbReference>
<dbReference type="GeneID" id="103027339"/>
<evidence type="ECO:0000256" key="4">
    <source>
        <dbReference type="ARBA" id="ARBA00008134"/>
    </source>
</evidence>
<evidence type="ECO:0000256" key="1">
    <source>
        <dbReference type="ARBA" id="ARBA00000900"/>
    </source>
</evidence>
<dbReference type="PROSITE" id="PS00678">
    <property type="entry name" value="WD_REPEATS_1"/>
    <property type="match status" value="1"/>
</dbReference>
<feature type="region of interest" description="Disordered" evidence="19">
    <location>
        <begin position="564"/>
        <end position="586"/>
    </location>
</feature>
<evidence type="ECO:0000256" key="19">
    <source>
        <dbReference type="SAM" id="MobiDB-lite"/>
    </source>
</evidence>
<keyword evidence="7" id="KW-0808">Transferase</keyword>
<dbReference type="AlphaFoldDB" id="A0A3B1JBF1"/>
<evidence type="ECO:0000313" key="21">
    <source>
        <dbReference type="Proteomes" id="UP000018467"/>
    </source>
</evidence>
<dbReference type="GO" id="GO:0006914">
    <property type="term" value="P:autophagy"/>
    <property type="evidence" value="ECO:0007669"/>
    <property type="project" value="UniProtKB-KW"/>
</dbReference>
<dbReference type="Gene3D" id="2.130.10.10">
    <property type="entry name" value="YVTN repeat-like/Quinoprotein amine dehydrogenase"/>
    <property type="match status" value="1"/>
</dbReference>
<dbReference type="GO" id="GO:0008270">
    <property type="term" value="F:zinc ion binding"/>
    <property type="evidence" value="ECO:0007669"/>
    <property type="project" value="UniProtKB-KW"/>
</dbReference>
<organism evidence="20 21">
    <name type="scientific">Astyanax mexicanus</name>
    <name type="common">Blind cave fish</name>
    <name type="synonym">Astyanax fasciatus mexicanus</name>
    <dbReference type="NCBI Taxonomy" id="7994"/>
    <lineage>
        <taxon>Eukaryota</taxon>
        <taxon>Metazoa</taxon>
        <taxon>Chordata</taxon>
        <taxon>Craniata</taxon>
        <taxon>Vertebrata</taxon>
        <taxon>Euteleostomi</taxon>
        <taxon>Actinopterygii</taxon>
        <taxon>Neopterygii</taxon>
        <taxon>Teleostei</taxon>
        <taxon>Ostariophysi</taxon>
        <taxon>Characiformes</taxon>
        <taxon>Characoidei</taxon>
        <taxon>Acestrorhamphidae</taxon>
        <taxon>Acestrorhamphinae</taxon>
        <taxon>Astyanax</taxon>
    </lineage>
</organism>
<dbReference type="InParanoid" id="A0A3B1JBF1"/>
<dbReference type="STRING" id="7994.ENSAMXP00000039563"/>
<comment type="function">
    <text evidence="17">Catalytic component of the GATOR2 complex, a multiprotein complex that acts as an activator of the amino acid-sensing branch of the mTORC1 signaling pathway. The GATOR2 complex indirectly activates mTORC1 through the inhibition of the GATOR1 subcomplex. GATOR2 probably acts as an E3 ubiquitin-protein ligase toward GATOR1. In the presence of abundant amino acids, the GATOR2 complex mediates ubiquitination of the NPRL2 core component of the GATOR1 complex, leading to GATOR1 inactivation. In the absence of amino acids, GATOR2 is inhibited, activating the GATOR1 complex. In addition to its role in regulation of the mTORC1 complex, promotes the acidification of lysosomes and facilitates autophagic flux. Within the GATOR2 complex, WDR24 constitutes the catalytic subunit that mediates 'Lys-6'-linked ubiquitination of NPRL2.</text>
</comment>
<dbReference type="CTD" id="84219"/>
<dbReference type="PROSITE" id="PS50082">
    <property type="entry name" value="WD_REPEATS_2"/>
    <property type="match status" value="2"/>
</dbReference>
<evidence type="ECO:0000256" key="13">
    <source>
        <dbReference type="ARBA" id="ARBA00023006"/>
    </source>
</evidence>
<sequence>MEKMSCPSTVSGRTMFCHLDAPANAISVCRDATQVVVAGRNIFKIYALEEDSFVERLNLRVGRKPSLNFSCADVMWHQMEENLLATAATNGAVVTWNLARPCRNKQEHLFTEHKRTVNKVCFHPTEVHMLLSGSQDGFMKCFDLRKKESVSTFSGQSESVRDVQFSMKDYFTFAASFENGNVQLWDIRRPDRYERMFTAHTGPVFCCDWHPEDRGWLATGGRDKMVKVWDMTTNRAKEIYCVQTIASVARVKWRPERRWHLATCSMMVDHNIYVWDVRRPFIPFATFEEHKDVTTGIVWRHQHDPYVLLSGSKDSTLYQHMFKDASRPVDRANPEGLCFGLFGDLAFAAKESLMTGEAGRKPYPAGDRRYPIFFFKKPDVTEQFAQVASALSVFESESDGSSRMDWFIKTARRYLLSGKPFAELCDHNAKVAKELNRPQVSTTWTMLRIMFSDPGNPAPPANHNMSKLGNIPLMNSFNLKEMSSALNERNKENRQDNLHNLETNLNNDENEETEGSDGQAEYLFGDAELDDDDLYSMEHENQAEEAEFSLPQEAFPLRHEIVDHPAAPEPPAEKPESPQVSGSEAESFCLTPMESFSLISVSQLLYQPQLTPSFFSPVVREMLDHYAEQGDVQMAVSVLIVLGDRIRKEIDELTQEHWYMSYIDLLQRFELWNVSNEVIKLSTCSAITCLNQASTTLHINCSNCKRPMSNKGWICDRCHQCASVCAVCHHVVKGLFVWCQGCSHGGHLEHVMEWLKSSNHCPAGCGHLCEYT</sequence>
<keyword evidence="13" id="KW-0072">Autophagy</keyword>
<dbReference type="GO" id="GO:0005829">
    <property type="term" value="C:cytosol"/>
    <property type="evidence" value="ECO:0007669"/>
    <property type="project" value="TreeGrafter"/>
</dbReference>
<dbReference type="Bgee" id="ENSAMXG00000007215">
    <property type="expression patterns" value="Expressed in heart and 14 other cell types or tissues"/>
</dbReference>
<name>A0A3B1JBF1_ASTMX</name>
<dbReference type="PROSITE" id="PS50294">
    <property type="entry name" value="WD_REPEATS_REGION"/>
    <property type="match status" value="1"/>
</dbReference>
<keyword evidence="10" id="KW-0863">Zinc-finger</keyword>
<dbReference type="FunCoup" id="A0A3B1JBF1">
    <property type="interactions" value="844"/>
</dbReference>
<evidence type="ECO:0000256" key="15">
    <source>
        <dbReference type="ARBA" id="ARBA00023228"/>
    </source>
</evidence>
<dbReference type="PANTHER" id="PTHR46200">
    <property type="entry name" value="GATOR COMPLEX PROTEIN WDR24"/>
    <property type="match status" value="1"/>
</dbReference>
<dbReference type="CDD" id="cd16693">
    <property type="entry name" value="mRING-H2-C3H3C2_WDR24"/>
    <property type="match status" value="1"/>
</dbReference>
<protein>
    <recommendedName>
        <fullName evidence="16">GATOR2 complex protein WDR24</fullName>
        <ecNumber evidence="5">2.3.2.27</ecNumber>
    </recommendedName>
</protein>
<keyword evidence="9" id="KW-0677">Repeat</keyword>
<evidence type="ECO:0000256" key="18">
    <source>
        <dbReference type="PROSITE-ProRule" id="PRU00221"/>
    </source>
</evidence>
<evidence type="ECO:0000256" key="5">
    <source>
        <dbReference type="ARBA" id="ARBA00012483"/>
    </source>
</evidence>
<evidence type="ECO:0000256" key="14">
    <source>
        <dbReference type="ARBA" id="ARBA00023136"/>
    </source>
</evidence>
<evidence type="ECO:0000256" key="6">
    <source>
        <dbReference type="ARBA" id="ARBA00022574"/>
    </source>
</evidence>
<dbReference type="EC" id="2.3.2.27" evidence="5"/>
<evidence type="ECO:0000256" key="12">
    <source>
        <dbReference type="ARBA" id="ARBA00022833"/>
    </source>
</evidence>
<comment type="pathway">
    <text evidence="3">Protein modification; protein ubiquitination.</text>
</comment>
<dbReference type="GO" id="GO:0016239">
    <property type="term" value="P:positive regulation of macroautophagy"/>
    <property type="evidence" value="ECO:0007669"/>
    <property type="project" value="TreeGrafter"/>
</dbReference>
<evidence type="ECO:0000256" key="10">
    <source>
        <dbReference type="ARBA" id="ARBA00022771"/>
    </source>
</evidence>
<keyword evidence="8" id="KW-0479">Metal-binding</keyword>
<dbReference type="InterPro" id="IPR037590">
    <property type="entry name" value="WDR24"/>
</dbReference>
<dbReference type="Ensembl" id="ENSAMXT00000029772.1">
    <property type="protein sequence ID" value="ENSAMXP00000039563.1"/>
    <property type="gene ID" value="ENSAMXG00000007215.2"/>
</dbReference>
<evidence type="ECO:0000256" key="8">
    <source>
        <dbReference type="ARBA" id="ARBA00022723"/>
    </source>
</evidence>
<dbReference type="GO" id="GO:0034198">
    <property type="term" value="P:cellular response to amino acid starvation"/>
    <property type="evidence" value="ECO:0007669"/>
    <property type="project" value="TreeGrafter"/>
</dbReference>
<dbReference type="GO" id="GO:0005765">
    <property type="term" value="C:lysosomal membrane"/>
    <property type="evidence" value="ECO:0007669"/>
    <property type="project" value="UniProtKB-SubCell"/>
</dbReference>
<evidence type="ECO:0000256" key="7">
    <source>
        <dbReference type="ARBA" id="ARBA00022679"/>
    </source>
</evidence>
<dbReference type="Pfam" id="PF00400">
    <property type="entry name" value="WD40"/>
    <property type="match status" value="3"/>
</dbReference>
<dbReference type="Proteomes" id="UP000018467">
    <property type="component" value="Unassembled WGS sequence"/>
</dbReference>
<reference evidence="20" key="3">
    <citation type="submission" date="2025-08" db="UniProtKB">
        <authorList>
            <consortium name="Ensembl"/>
        </authorList>
    </citation>
    <scope>IDENTIFICATION</scope>
</reference>
<evidence type="ECO:0000256" key="3">
    <source>
        <dbReference type="ARBA" id="ARBA00004906"/>
    </source>
</evidence>
<reference evidence="21" key="2">
    <citation type="journal article" date="2014" name="Nat. Commun.">
        <title>The cavefish genome reveals candidate genes for eye loss.</title>
        <authorList>
            <person name="McGaugh S.E."/>
            <person name="Gross J.B."/>
            <person name="Aken B."/>
            <person name="Blin M."/>
            <person name="Borowsky R."/>
            <person name="Chalopin D."/>
            <person name="Hinaux H."/>
            <person name="Jeffery W.R."/>
            <person name="Keene A."/>
            <person name="Ma L."/>
            <person name="Minx P."/>
            <person name="Murphy D."/>
            <person name="O'Quin K.E."/>
            <person name="Retaux S."/>
            <person name="Rohner N."/>
            <person name="Searle S.M."/>
            <person name="Stahl B.A."/>
            <person name="Tabin C."/>
            <person name="Volff J.N."/>
            <person name="Yoshizawa M."/>
            <person name="Warren W.C."/>
        </authorList>
    </citation>
    <scope>NUCLEOTIDE SEQUENCE [LARGE SCALE GENOMIC DNA]</scope>
    <source>
        <strain evidence="21">female</strain>
    </source>
</reference>
<keyword evidence="12" id="KW-0862">Zinc</keyword>
<dbReference type="InterPro" id="IPR019775">
    <property type="entry name" value="WD40_repeat_CS"/>
</dbReference>
<comment type="similarity">
    <text evidence="4">Belongs to the WD repeat WDR24 family.</text>
</comment>
<keyword evidence="6 18" id="KW-0853">WD repeat</keyword>
<dbReference type="SMART" id="SM00320">
    <property type="entry name" value="WD40"/>
    <property type="match status" value="6"/>
</dbReference>
<dbReference type="PANTHER" id="PTHR46200:SF1">
    <property type="entry name" value="GATOR COMPLEX PROTEIN WDR24"/>
    <property type="match status" value="1"/>
</dbReference>
<keyword evidence="14" id="KW-0472">Membrane</keyword>